<feature type="region of interest" description="Disordered" evidence="6">
    <location>
        <begin position="26"/>
        <end position="50"/>
    </location>
</feature>
<dbReference type="GO" id="GO:0004563">
    <property type="term" value="F:beta-N-acetylhexosaminidase activity"/>
    <property type="evidence" value="ECO:0007669"/>
    <property type="project" value="UniProtKB-EC"/>
</dbReference>
<evidence type="ECO:0000256" key="4">
    <source>
        <dbReference type="ARBA" id="ARBA00022801"/>
    </source>
</evidence>
<protein>
    <recommendedName>
        <fullName evidence="3">beta-N-acetylhexosaminidase</fullName>
        <ecNumber evidence="3">3.2.1.52</ecNumber>
    </recommendedName>
</protein>
<dbReference type="InterPro" id="IPR017853">
    <property type="entry name" value="GH"/>
</dbReference>
<sequence length="421" mass="43916">MVKRVPSAKLLVLLAALLTAAGGCELRSDSKPPAPEPGSDGTSQGHAAGGDASEVSLKQLVDSMSLEEKIGQMVVAGMNGTSAGTDIRRLIAQRHVGGVILYENNVGSVSTTTALSNELKAANAAAKLPLLLSADQEGGRVSRLPKELAAFPSARDVGSSGDEQYAYAIGAATGRTMKAVGWNTAYAPVLDIHTNPSNPVIGPRAFGTTADTVSRIGLQELQGLRSEGVIGVVKHFPGHGDTSVDSHKGLPVVEHDIERLRKVEFVPFAAAIRQGVQAVMVGHLLMKKLDAGAPASMSKQLITGYLRGELQFEGVVITDDMTMAAVRNTAELGAAAVRSVNAGADIVLVGHQTRNVDTVLDALVEAARAGTISSEAVDRSVYRIAKLKADAKLNDAATRAADPAMLNKEIRNAVSQIKTKK</sequence>
<keyword evidence="7" id="KW-0732">Signal</keyword>
<feature type="signal peptide" evidence="7">
    <location>
        <begin position="1"/>
        <end position="21"/>
    </location>
</feature>
<evidence type="ECO:0000259" key="8">
    <source>
        <dbReference type="Pfam" id="PF00933"/>
    </source>
</evidence>
<evidence type="ECO:0000256" key="6">
    <source>
        <dbReference type="SAM" id="MobiDB-lite"/>
    </source>
</evidence>
<reference evidence="9 10" key="1">
    <citation type="submission" date="2024-09" db="EMBL/GenBank/DDBJ databases">
        <authorList>
            <person name="Sun Q."/>
            <person name="Mori K."/>
        </authorList>
    </citation>
    <scope>NUCLEOTIDE SEQUENCE [LARGE SCALE GENOMIC DNA]</scope>
    <source>
        <strain evidence="9 10">CCM 7759</strain>
    </source>
</reference>
<dbReference type="EMBL" id="JBHLWN010000077">
    <property type="protein sequence ID" value="MFC0214977.1"/>
    <property type="molecule type" value="Genomic_DNA"/>
</dbReference>
<evidence type="ECO:0000313" key="9">
    <source>
        <dbReference type="EMBL" id="MFC0214977.1"/>
    </source>
</evidence>
<keyword evidence="10" id="KW-1185">Reference proteome</keyword>
<dbReference type="InterPro" id="IPR050226">
    <property type="entry name" value="NagZ_Beta-hexosaminidase"/>
</dbReference>
<feature type="domain" description="Glycoside hydrolase family 3 N-terminal" evidence="8">
    <location>
        <begin position="66"/>
        <end position="387"/>
    </location>
</feature>
<comment type="similarity">
    <text evidence="2">Belongs to the glycosyl hydrolase 3 family.</text>
</comment>
<dbReference type="InterPro" id="IPR001764">
    <property type="entry name" value="Glyco_hydro_3_N"/>
</dbReference>
<keyword evidence="5 9" id="KW-0326">Glycosidase</keyword>
<dbReference type="EC" id="3.2.1.52" evidence="3"/>
<dbReference type="NCBIfam" id="NF003740">
    <property type="entry name" value="PRK05337.1"/>
    <property type="match status" value="1"/>
</dbReference>
<gene>
    <name evidence="9" type="primary">nagZ</name>
    <name evidence="9" type="ORF">ACFFK0_21435</name>
</gene>
<dbReference type="InterPro" id="IPR036962">
    <property type="entry name" value="Glyco_hydro_3_N_sf"/>
</dbReference>
<evidence type="ECO:0000313" key="10">
    <source>
        <dbReference type="Proteomes" id="UP001589776"/>
    </source>
</evidence>
<feature type="chain" id="PRO_5045808712" description="beta-N-acetylhexosaminidase" evidence="7">
    <location>
        <begin position="22"/>
        <end position="421"/>
    </location>
</feature>
<dbReference type="Pfam" id="PF00933">
    <property type="entry name" value="Glyco_hydro_3"/>
    <property type="match status" value="1"/>
</dbReference>
<dbReference type="Proteomes" id="UP001589776">
    <property type="component" value="Unassembled WGS sequence"/>
</dbReference>
<name>A0ABV6DQU6_9BACL</name>
<evidence type="ECO:0000256" key="1">
    <source>
        <dbReference type="ARBA" id="ARBA00001231"/>
    </source>
</evidence>
<comment type="caution">
    <text evidence="9">The sequence shown here is derived from an EMBL/GenBank/DDBJ whole genome shotgun (WGS) entry which is preliminary data.</text>
</comment>
<dbReference type="RefSeq" id="WP_377472417.1">
    <property type="nucleotide sequence ID" value="NZ_JBHLWN010000077.1"/>
</dbReference>
<dbReference type="PROSITE" id="PS51257">
    <property type="entry name" value="PROKAR_LIPOPROTEIN"/>
    <property type="match status" value="1"/>
</dbReference>
<comment type="catalytic activity">
    <reaction evidence="1">
        <text>Hydrolysis of terminal non-reducing N-acetyl-D-hexosamine residues in N-acetyl-beta-D-hexosaminides.</text>
        <dbReference type="EC" id="3.2.1.52"/>
    </reaction>
</comment>
<organism evidence="9 10">
    <name type="scientific">Paenibacillus chartarius</name>
    <dbReference type="NCBI Taxonomy" id="747481"/>
    <lineage>
        <taxon>Bacteria</taxon>
        <taxon>Bacillati</taxon>
        <taxon>Bacillota</taxon>
        <taxon>Bacilli</taxon>
        <taxon>Bacillales</taxon>
        <taxon>Paenibacillaceae</taxon>
        <taxon>Paenibacillus</taxon>
    </lineage>
</organism>
<evidence type="ECO:0000256" key="7">
    <source>
        <dbReference type="SAM" id="SignalP"/>
    </source>
</evidence>
<keyword evidence="4 9" id="KW-0378">Hydrolase</keyword>
<dbReference type="SUPFAM" id="SSF51445">
    <property type="entry name" value="(Trans)glycosidases"/>
    <property type="match status" value="1"/>
</dbReference>
<evidence type="ECO:0000256" key="5">
    <source>
        <dbReference type="ARBA" id="ARBA00023295"/>
    </source>
</evidence>
<proteinExistence type="inferred from homology"/>
<dbReference type="PANTHER" id="PTHR30480">
    <property type="entry name" value="BETA-HEXOSAMINIDASE-RELATED"/>
    <property type="match status" value="1"/>
</dbReference>
<dbReference type="Gene3D" id="3.20.20.300">
    <property type="entry name" value="Glycoside hydrolase, family 3, N-terminal domain"/>
    <property type="match status" value="1"/>
</dbReference>
<accession>A0ABV6DQU6</accession>
<evidence type="ECO:0000256" key="2">
    <source>
        <dbReference type="ARBA" id="ARBA00005336"/>
    </source>
</evidence>
<dbReference type="PANTHER" id="PTHR30480:SF13">
    <property type="entry name" value="BETA-HEXOSAMINIDASE"/>
    <property type="match status" value="1"/>
</dbReference>
<evidence type="ECO:0000256" key="3">
    <source>
        <dbReference type="ARBA" id="ARBA00012663"/>
    </source>
</evidence>